<name>A0A1C3ETN9_9PLAN</name>
<organism evidence="2 3">
    <name type="scientific">Planctopirus hydrillae</name>
    <dbReference type="NCBI Taxonomy" id="1841610"/>
    <lineage>
        <taxon>Bacteria</taxon>
        <taxon>Pseudomonadati</taxon>
        <taxon>Planctomycetota</taxon>
        <taxon>Planctomycetia</taxon>
        <taxon>Planctomycetales</taxon>
        <taxon>Planctomycetaceae</taxon>
        <taxon>Planctopirus</taxon>
    </lineage>
</organism>
<dbReference type="SUPFAM" id="SSF54523">
    <property type="entry name" value="Pili subunits"/>
    <property type="match status" value="1"/>
</dbReference>
<gene>
    <name evidence="2" type="ORF">A6X21_15795</name>
</gene>
<reference evidence="2 3" key="1">
    <citation type="submission" date="2016-05" db="EMBL/GenBank/DDBJ databases">
        <title>Genomic and physiological characterization of Planctopirus sp. isolated from fresh water lake.</title>
        <authorList>
            <person name="Subhash Y."/>
            <person name="Ramana C."/>
        </authorList>
    </citation>
    <scope>NUCLEOTIDE SEQUENCE [LARGE SCALE GENOMIC DNA]</scope>
    <source>
        <strain evidence="2 3">JC280</strain>
    </source>
</reference>
<dbReference type="InterPro" id="IPR045584">
    <property type="entry name" value="Pilin-like"/>
</dbReference>
<dbReference type="Pfam" id="PF07963">
    <property type="entry name" value="N_methyl"/>
    <property type="match status" value="1"/>
</dbReference>
<evidence type="ECO:0000313" key="2">
    <source>
        <dbReference type="EMBL" id="ODA36651.1"/>
    </source>
</evidence>
<dbReference type="NCBIfam" id="TIGR02532">
    <property type="entry name" value="IV_pilin_GFxxxE"/>
    <property type="match status" value="1"/>
</dbReference>
<proteinExistence type="predicted"/>
<accession>A0A1C3ETN9</accession>
<dbReference type="Proteomes" id="UP000094828">
    <property type="component" value="Unassembled WGS sequence"/>
</dbReference>
<dbReference type="PROSITE" id="PS00409">
    <property type="entry name" value="PROKAR_NTER_METHYL"/>
    <property type="match status" value="1"/>
</dbReference>
<feature type="transmembrane region" description="Helical" evidence="1">
    <location>
        <begin position="66"/>
        <end position="87"/>
    </location>
</feature>
<protein>
    <recommendedName>
        <fullName evidence="4">Prepilin-type N-terminal cleavage/methylation domain-containing protein</fullName>
    </recommendedName>
</protein>
<dbReference type="EMBL" id="LYDR01000007">
    <property type="protein sequence ID" value="ODA36651.1"/>
    <property type="molecule type" value="Genomic_DNA"/>
</dbReference>
<dbReference type="InterPro" id="IPR012902">
    <property type="entry name" value="N_methyl_site"/>
</dbReference>
<evidence type="ECO:0008006" key="4">
    <source>
        <dbReference type="Google" id="ProtNLM"/>
    </source>
</evidence>
<dbReference type="Gene3D" id="3.30.700.10">
    <property type="entry name" value="Glycoprotein, Type 4 Pilin"/>
    <property type="match status" value="1"/>
</dbReference>
<dbReference type="AlphaFoldDB" id="A0A1C3ETN9"/>
<keyword evidence="3" id="KW-1185">Reference proteome</keyword>
<comment type="caution">
    <text evidence="2">The sequence shown here is derived from an EMBL/GenBank/DDBJ whole genome shotgun (WGS) entry which is preliminary data.</text>
</comment>
<evidence type="ECO:0000256" key="1">
    <source>
        <dbReference type="SAM" id="Phobius"/>
    </source>
</evidence>
<feature type="transmembrane region" description="Helical" evidence="1">
    <location>
        <begin position="6"/>
        <end position="26"/>
    </location>
</feature>
<keyword evidence="1" id="KW-0812">Transmembrane</keyword>
<keyword evidence="1" id="KW-1133">Transmembrane helix</keyword>
<keyword evidence="1" id="KW-0472">Membrane</keyword>
<sequence>MNRSGFTLIELLVAMGVIGLLVAITIPAVQWSLPLPPLCRGWPSAEGIVSERRFCHSTRKLAMRRFLTLGFACFCLSTAAFITSVWADDNTPADVEETGDGGTYHINCNGTSDACKDRRSVNGGPRTCGNDRSICGNPIGGAAFCECRDSPTDSINCNCHAG</sequence>
<evidence type="ECO:0000313" key="3">
    <source>
        <dbReference type="Proteomes" id="UP000094828"/>
    </source>
</evidence>